<dbReference type="EMBL" id="CAKJVE010000001">
    <property type="protein sequence ID" value="CAG9701777.1"/>
    <property type="molecule type" value="Genomic_DNA"/>
</dbReference>
<dbReference type="EMBL" id="CAMTCP010000099">
    <property type="protein sequence ID" value="CAI3550953.1"/>
    <property type="molecule type" value="Genomic_DNA"/>
</dbReference>
<comment type="caution">
    <text evidence="2">The sequence shown here is derived from an EMBL/GenBank/DDBJ whole genome shotgun (WGS) entry which is preliminary data.</text>
</comment>
<protein>
    <submittedName>
        <fullName evidence="2">Uncharacterized protein</fullName>
    </submittedName>
</protein>
<evidence type="ECO:0000313" key="2">
    <source>
        <dbReference type="EMBL" id="CAG9701777.1"/>
    </source>
</evidence>
<gene>
    <name evidence="3" type="ORF">CNEO2_180039</name>
    <name evidence="2" type="ORF">CNEO_10275</name>
</gene>
<evidence type="ECO:0000313" key="3">
    <source>
        <dbReference type="EMBL" id="CAI3550953.1"/>
    </source>
</evidence>
<feature type="region of interest" description="Disordered" evidence="1">
    <location>
        <begin position="153"/>
        <end position="225"/>
    </location>
</feature>
<organism evidence="2 4">
    <name type="scientific">Clostridium neonatale</name>
    <dbReference type="NCBI Taxonomy" id="137838"/>
    <lineage>
        <taxon>Bacteria</taxon>
        <taxon>Bacillati</taxon>
        <taxon>Bacillota</taxon>
        <taxon>Clostridia</taxon>
        <taxon>Eubacteriales</taxon>
        <taxon>Clostridiaceae</taxon>
        <taxon>Clostridium</taxon>
    </lineage>
</organism>
<accession>A0AA86JCL0</accession>
<feature type="compositionally biased region" description="Polar residues" evidence="1">
    <location>
        <begin position="200"/>
        <end position="212"/>
    </location>
</feature>
<dbReference type="Proteomes" id="UP001189143">
    <property type="component" value="Unassembled WGS sequence"/>
</dbReference>
<evidence type="ECO:0000256" key="1">
    <source>
        <dbReference type="SAM" id="MobiDB-lite"/>
    </source>
</evidence>
<dbReference type="AlphaFoldDB" id="A0AA86JCL0"/>
<name>A0AA86JCL0_9CLOT</name>
<proteinExistence type="predicted"/>
<dbReference type="RefSeq" id="WP_210886388.1">
    <property type="nucleotide sequence ID" value="NZ_CAKJVE010000001.1"/>
</dbReference>
<reference evidence="2" key="1">
    <citation type="submission" date="2021-10" db="EMBL/GenBank/DDBJ databases">
        <authorList>
            <person name="Mesa V."/>
        </authorList>
    </citation>
    <scope>NUCLEOTIDE SEQUENCE</scope>
    <source>
        <strain evidence="2">CC3_PB</strain>
    </source>
</reference>
<feature type="compositionally biased region" description="Basic and acidic residues" evidence="1">
    <location>
        <begin position="170"/>
        <end position="199"/>
    </location>
</feature>
<evidence type="ECO:0000313" key="4">
    <source>
        <dbReference type="Proteomes" id="UP000789738"/>
    </source>
</evidence>
<sequence>MENGKVRFRQQLTLELSQSDHQKFLNEKNRSDLVSELIEKHYNNSKDVVEVKIDERIREAYQNDLYRDFRIQKLLLDFYANNAGTGIEKQELNFSNNTDNNIKFEINKEISSSDKKVSNTIQELSDNNIETEVINNEIKNEIVADDEKELKETIGTDEEENKENESITNIDEHHKEEEKDNISEEKDEVIQKEMPEHTNSHNNKVNKSQKGSLNDILPINNKSLI</sequence>
<dbReference type="Proteomes" id="UP000789738">
    <property type="component" value="Unassembled WGS sequence"/>
</dbReference>
<reference evidence="3" key="2">
    <citation type="submission" date="2022-10" db="EMBL/GenBank/DDBJ databases">
        <authorList>
            <person name="Aires J."/>
            <person name="Mesa V."/>
        </authorList>
    </citation>
    <scope>NUCLEOTIDE SEQUENCE</scope>
    <source>
        <strain evidence="3">Clostridium neonatale JD116</strain>
    </source>
</reference>